<keyword evidence="5 7" id="KW-1133">Transmembrane helix</keyword>
<dbReference type="PANTHER" id="PTHR43163">
    <property type="entry name" value="DIPEPTIDE TRANSPORT SYSTEM PERMEASE PROTEIN DPPB-RELATED"/>
    <property type="match status" value="1"/>
</dbReference>
<evidence type="ECO:0000256" key="4">
    <source>
        <dbReference type="ARBA" id="ARBA00022692"/>
    </source>
</evidence>
<keyword evidence="4 7" id="KW-0812">Transmembrane</keyword>
<proteinExistence type="inferred from homology"/>
<dbReference type="EMBL" id="CP024785">
    <property type="protein sequence ID" value="AUB35082.1"/>
    <property type="molecule type" value="Genomic_DNA"/>
</dbReference>
<evidence type="ECO:0000256" key="3">
    <source>
        <dbReference type="ARBA" id="ARBA00022475"/>
    </source>
</evidence>
<feature type="transmembrane region" description="Helical" evidence="7">
    <location>
        <begin position="100"/>
        <end position="123"/>
    </location>
</feature>
<dbReference type="Proteomes" id="UP000232003">
    <property type="component" value="Chromosome"/>
</dbReference>
<dbReference type="SUPFAM" id="SSF161098">
    <property type="entry name" value="MetI-like"/>
    <property type="match status" value="1"/>
</dbReference>
<evidence type="ECO:0000313" key="9">
    <source>
        <dbReference type="EMBL" id="AUB35082.1"/>
    </source>
</evidence>
<keyword evidence="3" id="KW-1003">Cell membrane</keyword>
<evidence type="ECO:0000256" key="5">
    <source>
        <dbReference type="ARBA" id="ARBA00022989"/>
    </source>
</evidence>
<feature type="transmembrane region" description="Helical" evidence="7">
    <location>
        <begin position="240"/>
        <end position="261"/>
    </location>
</feature>
<dbReference type="InterPro" id="IPR045621">
    <property type="entry name" value="BPD_transp_1_N"/>
</dbReference>
<accession>A0A2K8SHZ7</accession>
<dbReference type="Pfam" id="PF19300">
    <property type="entry name" value="BPD_transp_1_N"/>
    <property type="match status" value="1"/>
</dbReference>
<evidence type="ECO:0000313" key="10">
    <source>
        <dbReference type="Proteomes" id="UP000232003"/>
    </source>
</evidence>
<dbReference type="PROSITE" id="PS50928">
    <property type="entry name" value="ABC_TM1"/>
    <property type="match status" value="1"/>
</dbReference>
<dbReference type="KEGG" id="nfl:COO91_00936"/>
<protein>
    <submittedName>
        <fullName evidence="9">ABC.PE.P, peptide/nickel transport system permease protein</fullName>
    </submittedName>
</protein>
<dbReference type="AlphaFoldDB" id="A0A2K8SHZ7"/>
<comment type="subcellular location">
    <subcellularLocation>
        <location evidence="1 7">Cell membrane</location>
        <topology evidence="1 7">Multi-pass membrane protein</topology>
    </subcellularLocation>
</comment>
<sequence>MNKYLINRLLIAIPTLIAISIVIFAILALAPGDPMGEFAMNPSITAEVRENIRKSLGLDQPIHIRYVKWFTAFITGDMGYSFTSRSPVIGLILQRIPTTLWVVGSAYLVGVLLAVPLGVISALKRNTIVDTILTTLVFFGFSLPTFFTGLLFILIFSIQLKWFPFIYNSTLQVTDLQSFIAQVKQSIMPISVLGIWQTAMLMRFVRSEILENIHQDYVRTAYAKGLPRFLVINRHVLRNALIPVVTLVALEIPSVFTGALVTEKVFRVPGIGALLIDSIYKNDTPVVMAITFIYAILIVIFNLVADILYGLLDPRVKYTK</sequence>
<gene>
    <name evidence="9" type="ORF">COO91_00936</name>
</gene>
<reference evidence="9 10" key="1">
    <citation type="submission" date="2017-11" db="EMBL/GenBank/DDBJ databases">
        <title>Complete genome of a free-living desiccation-tolerant cyanobacterium and its photosynthetic adaptation to extreme terrestrial habitat.</title>
        <authorList>
            <person name="Shang J."/>
        </authorList>
    </citation>
    <scope>NUCLEOTIDE SEQUENCE [LARGE SCALE GENOMIC DNA]</scope>
    <source>
        <strain evidence="9 10">CCNUN1</strain>
    </source>
</reference>
<name>A0A2K8SHZ7_9NOSO</name>
<dbReference type="PANTHER" id="PTHR43163:SF6">
    <property type="entry name" value="DIPEPTIDE TRANSPORT SYSTEM PERMEASE PROTEIN DPPB-RELATED"/>
    <property type="match status" value="1"/>
</dbReference>
<feature type="transmembrane region" description="Helical" evidence="7">
    <location>
        <begin position="286"/>
        <end position="312"/>
    </location>
</feature>
<feature type="transmembrane region" description="Helical" evidence="7">
    <location>
        <begin position="9"/>
        <end position="30"/>
    </location>
</feature>
<feature type="domain" description="ABC transmembrane type-1" evidence="8">
    <location>
        <begin position="96"/>
        <end position="305"/>
    </location>
</feature>
<evidence type="ECO:0000256" key="7">
    <source>
        <dbReference type="RuleBase" id="RU363032"/>
    </source>
</evidence>
<keyword evidence="6 7" id="KW-0472">Membrane</keyword>
<dbReference type="Pfam" id="PF00528">
    <property type="entry name" value="BPD_transp_1"/>
    <property type="match status" value="1"/>
</dbReference>
<evidence type="ECO:0000259" key="8">
    <source>
        <dbReference type="PROSITE" id="PS50928"/>
    </source>
</evidence>
<organism evidence="9 10">
    <name type="scientific">Nostoc flagelliforme CCNUN1</name>
    <dbReference type="NCBI Taxonomy" id="2038116"/>
    <lineage>
        <taxon>Bacteria</taxon>
        <taxon>Bacillati</taxon>
        <taxon>Cyanobacteriota</taxon>
        <taxon>Cyanophyceae</taxon>
        <taxon>Nostocales</taxon>
        <taxon>Nostocaceae</taxon>
        <taxon>Nostoc</taxon>
    </lineage>
</organism>
<dbReference type="GO" id="GO:0055085">
    <property type="term" value="P:transmembrane transport"/>
    <property type="evidence" value="ECO:0007669"/>
    <property type="project" value="InterPro"/>
</dbReference>
<dbReference type="InterPro" id="IPR000515">
    <property type="entry name" value="MetI-like"/>
</dbReference>
<dbReference type="OrthoDB" id="9773683at2"/>
<dbReference type="InterPro" id="IPR035906">
    <property type="entry name" value="MetI-like_sf"/>
</dbReference>
<keyword evidence="2 7" id="KW-0813">Transport</keyword>
<dbReference type="GO" id="GO:0005886">
    <property type="term" value="C:plasma membrane"/>
    <property type="evidence" value="ECO:0007669"/>
    <property type="project" value="UniProtKB-SubCell"/>
</dbReference>
<evidence type="ECO:0000256" key="1">
    <source>
        <dbReference type="ARBA" id="ARBA00004651"/>
    </source>
</evidence>
<keyword evidence="10" id="KW-1185">Reference proteome</keyword>
<dbReference type="CDD" id="cd06261">
    <property type="entry name" value="TM_PBP2"/>
    <property type="match status" value="1"/>
</dbReference>
<evidence type="ECO:0000256" key="2">
    <source>
        <dbReference type="ARBA" id="ARBA00022448"/>
    </source>
</evidence>
<comment type="similarity">
    <text evidence="7">Belongs to the binding-protein-dependent transport system permease family.</text>
</comment>
<dbReference type="Gene3D" id="1.10.3720.10">
    <property type="entry name" value="MetI-like"/>
    <property type="match status" value="1"/>
</dbReference>
<dbReference type="RefSeq" id="WP_100897462.1">
    <property type="nucleotide sequence ID" value="NZ_CAWNNC010000001.1"/>
</dbReference>
<evidence type="ECO:0000256" key="6">
    <source>
        <dbReference type="ARBA" id="ARBA00023136"/>
    </source>
</evidence>
<feature type="transmembrane region" description="Helical" evidence="7">
    <location>
        <begin position="135"/>
        <end position="158"/>
    </location>
</feature>